<dbReference type="Pfam" id="PF20297">
    <property type="entry name" value="MSSS"/>
    <property type="match status" value="1"/>
</dbReference>
<dbReference type="PROSITE" id="PS00486">
    <property type="entry name" value="DNA_MISMATCH_REPAIR_2"/>
    <property type="match status" value="1"/>
</dbReference>
<dbReference type="Pfam" id="PF00488">
    <property type="entry name" value="MutS_V"/>
    <property type="match status" value="1"/>
</dbReference>
<evidence type="ECO:0000313" key="8">
    <source>
        <dbReference type="RefSeq" id="XP_071911721.1"/>
    </source>
</evidence>
<dbReference type="SUPFAM" id="SSF52540">
    <property type="entry name" value="P-loop containing nucleoside triphosphate hydrolases"/>
    <property type="match status" value="1"/>
</dbReference>
<dbReference type="InterPro" id="IPR027417">
    <property type="entry name" value="P-loop_NTPase"/>
</dbReference>
<evidence type="ECO:0000256" key="2">
    <source>
        <dbReference type="ARBA" id="ARBA00022840"/>
    </source>
</evidence>
<evidence type="ECO:0000313" key="6">
    <source>
        <dbReference type="Proteomes" id="UP001652660"/>
    </source>
</evidence>
<dbReference type="SMART" id="SM00534">
    <property type="entry name" value="MUTSac"/>
    <property type="match status" value="1"/>
</dbReference>
<keyword evidence="3" id="KW-0238">DNA-binding</keyword>
<gene>
    <name evidence="7" type="primary">LOC140009576</name>
    <name evidence="8" type="synonym">LOC140009582</name>
</gene>
<feature type="compositionally biased region" description="Polar residues" evidence="4">
    <location>
        <begin position="218"/>
        <end position="235"/>
    </location>
</feature>
<dbReference type="PANTHER" id="PTHR48466">
    <property type="entry name" value="OS10G0509000 PROTEIN-RELATED"/>
    <property type="match status" value="1"/>
</dbReference>
<evidence type="ECO:0000259" key="5">
    <source>
        <dbReference type="PROSITE" id="PS00486"/>
    </source>
</evidence>
<keyword evidence="1" id="KW-0547">Nucleotide-binding</keyword>
<name>A0ABM4UWQ3_COFAR</name>
<evidence type="ECO:0000313" key="7">
    <source>
        <dbReference type="RefSeq" id="XP_071911708.1"/>
    </source>
</evidence>
<dbReference type="InterPro" id="IPR000432">
    <property type="entry name" value="DNA_mismatch_repair_MutS_C"/>
</dbReference>
<accession>A0ABM4UWQ3</accession>
<reference evidence="6" key="1">
    <citation type="journal article" date="2025" name="Foods">
        <title>Unveiling the Microbial Signatures of Arabica Coffee Cherries: Insights into Ripeness Specific Diversity, Functional Traits, and Implications for Quality and Safety.</title>
        <authorList>
            <consortium name="RefSeq"/>
            <person name="Tenea G.N."/>
            <person name="Cifuentes V."/>
            <person name="Reyes P."/>
            <person name="Cevallos-Vallejos M."/>
        </authorList>
    </citation>
    <scope>NUCLEOTIDE SEQUENCE [LARGE SCALE GENOMIC DNA]</scope>
</reference>
<dbReference type="Gene3D" id="3.40.50.300">
    <property type="entry name" value="P-loop containing nucleotide triphosphate hydrolases"/>
    <property type="match status" value="1"/>
</dbReference>
<dbReference type="InterPro" id="IPR045076">
    <property type="entry name" value="MutS"/>
</dbReference>
<dbReference type="GeneID" id="140009576"/>
<organism evidence="6 7">
    <name type="scientific">Coffea arabica</name>
    <name type="common">Arabian coffee</name>
    <dbReference type="NCBI Taxonomy" id="13443"/>
    <lineage>
        <taxon>Eukaryota</taxon>
        <taxon>Viridiplantae</taxon>
        <taxon>Streptophyta</taxon>
        <taxon>Embryophyta</taxon>
        <taxon>Tracheophyta</taxon>
        <taxon>Spermatophyta</taxon>
        <taxon>Magnoliopsida</taxon>
        <taxon>eudicotyledons</taxon>
        <taxon>Gunneridae</taxon>
        <taxon>Pentapetalae</taxon>
        <taxon>asterids</taxon>
        <taxon>lamiids</taxon>
        <taxon>Gentianales</taxon>
        <taxon>Rubiaceae</taxon>
        <taxon>Ixoroideae</taxon>
        <taxon>Gardenieae complex</taxon>
        <taxon>Bertiereae - Coffeeae clade</taxon>
        <taxon>Coffeeae</taxon>
        <taxon>Coffea</taxon>
    </lineage>
</organism>
<evidence type="ECO:0000256" key="3">
    <source>
        <dbReference type="ARBA" id="ARBA00023125"/>
    </source>
</evidence>
<keyword evidence="2" id="KW-0067">ATP-binding</keyword>
<proteinExistence type="predicted"/>
<reference evidence="7 8" key="2">
    <citation type="submission" date="2025-05" db="UniProtKB">
        <authorList>
            <consortium name="RefSeq"/>
        </authorList>
    </citation>
    <scope>IDENTIFICATION</scope>
    <source>
        <tissue evidence="7 8">Leaves</tissue>
    </source>
</reference>
<evidence type="ECO:0000256" key="4">
    <source>
        <dbReference type="SAM" id="MobiDB-lite"/>
    </source>
</evidence>
<sequence length="290" mass="32541">MILLTLLQEILSHSTTLSLVLLDEVGAGTNPQEGAALGMALLESFAEAGPLLTMATTHHGELKTLKYSNKAFENACMEFHEMNLKPTFRILWGVPGSLFNLVAVQMQSALLKGLEFQMQFWIMLVNFMEWLVQKLTRLSKKLHSDLVLTSKNVKEHQRNQRYKMTQKISETAGSARSRLHEKVRQLRTSHNNWQHRSMVKKSEDTLTSVDLQSEAGRSETSNASETLTANNTRQQPVPADKKAEIPKEGDTVVVPSLNKKAVVLKVEPSKEEIVVQAGNMKLKLRLVDVI</sequence>
<dbReference type="RefSeq" id="XP_071911708.1">
    <property type="nucleotide sequence ID" value="XM_072055607.1"/>
</dbReference>
<feature type="domain" description="DNA mismatch repair proteins mutS family" evidence="5">
    <location>
        <begin position="18"/>
        <end position="34"/>
    </location>
</feature>
<dbReference type="PANTHER" id="PTHR48466:SF2">
    <property type="entry name" value="OS10G0509000 PROTEIN"/>
    <property type="match status" value="1"/>
</dbReference>
<feature type="region of interest" description="Disordered" evidence="4">
    <location>
        <begin position="185"/>
        <end position="247"/>
    </location>
</feature>
<keyword evidence="6" id="KW-1185">Reference proteome</keyword>
<protein>
    <submittedName>
        <fullName evidence="7 8">Uncharacterized protein isoform X3</fullName>
    </submittedName>
</protein>
<dbReference type="InterPro" id="IPR046893">
    <property type="entry name" value="MSSS"/>
</dbReference>
<dbReference type="Proteomes" id="UP001652660">
    <property type="component" value="Chromosome 1e"/>
</dbReference>
<evidence type="ECO:0000256" key="1">
    <source>
        <dbReference type="ARBA" id="ARBA00022741"/>
    </source>
</evidence>
<dbReference type="RefSeq" id="XP_071911721.1">
    <property type="nucleotide sequence ID" value="XM_072055620.1"/>
</dbReference>